<keyword evidence="1" id="KW-0812">Transmembrane</keyword>
<feature type="transmembrane region" description="Helical" evidence="1">
    <location>
        <begin position="188"/>
        <end position="208"/>
    </location>
</feature>
<protein>
    <submittedName>
        <fullName evidence="2">Uncharacterized protein</fullName>
    </submittedName>
</protein>
<keyword evidence="1" id="KW-1133">Transmembrane helix</keyword>
<feature type="transmembrane region" description="Helical" evidence="1">
    <location>
        <begin position="149"/>
        <end position="167"/>
    </location>
</feature>
<feature type="transmembrane region" description="Helical" evidence="1">
    <location>
        <begin position="120"/>
        <end position="143"/>
    </location>
</feature>
<feature type="transmembrane region" description="Helical" evidence="1">
    <location>
        <begin position="81"/>
        <end position="99"/>
    </location>
</feature>
<evidence type="ECO:0000313" key="3">
    <source>
        <dbReference type="Proteomes" id="UP000658733"/>
    </source>
</evidence>
<dbReference type="AlphaFoldDB" id="A0A843AE49"/>
<reference evidence="2" key="1">
    <citation type="submission" date="2020-10" db="EMBL/GenBank/DDBJ databases">
        <title>Dehalococcoides mccartyi of a TCE/Cr reducing biochatode.</title>
        <authorList>
            <person name="Matturro B."/>
        </authorList>
    </citation>
    <scope>NUCLEOTIDE SEQUENCE</scope>
    <source>
        <strain evidence="2">Bin4</strain>
    </source>
</reference>
<sequence length="211" mass="24176">MEFLRVIFVIIIASIIGLVLNSFMPNLLEFMDKRFSFHILNEGDTYNMKYPNLSYQGKTLYLSFIGVLGISFLFLSEFNYFFNFGAFLSFMLPSLMLLLRIHTFNNDNISPETGLGYNPTLSWLLSFFALVMGFGVGFSGLYFDNIPKYIPVIIIALALLSSLIPIFPDKINKYLSYDIRSSKGDWALKKLTVLAISIQLIFFLYFSLFAI</sequence>
<organism evidence="2 3">
    <name type="scientific">Methanobrevibacter arboriphilus</name>
    <dbReference type="NCBI Taxonomy" id="39441"/>
    <lineage>
        <taxon>Archaea</taxon>
        <taxon>Methanobacteriati</taxon>
        <taxon>Methanobacteriota</taxon>
        <taxon>Methanomada group</taxon>
        <taxon>Methanobacteria</taxon>
        <taxon>Methanobacteriales</taxon>
        <taxon>Methanobacteriaceae</taxon>
        <taxon>Methanobrevibacter</taxon>
    </lineage>
</organism>
<accession>A0A843AE49</accession>
<name>A0A843AE49_METAZ</name>
<dbReference type="RefSeq" id="WP_278521749.1">
    <property type="nucleotide sequence ID" value="NZ_JADIIN010000015.1"/>
</dbReference>
<feature type="transmembrane region" description="Helical" evidence="1">
    <location>
        <begin position="59"/>
        <end position="75"/>
    </location>
</feature>
<evidence type="ECO:0000313" key="2">
    <source>
        <dbReference type="EMBL" id="MBF4468041.1"/>
    </source>
</evidence>
<comment type="caution">
    <text evidence="2">The sequence shown here is derived from an EMBL/GenBank/DDBJ whole genome shotgun (WGS) entry which is preliminary data.</text>
</comment>
<proteinExistence type="predicted"/>
<dbReference type="Proteomes" id="UP000658733">
    <property type="component" value="Unassembled WGS sequence"/>
</dbReference>
<evidence type="ECO:0000256" key="1">
    <source>
        <dbReference type="SAM" id="Phobius"/>
    </source>
</evidence>
<feature type="transmembrane region" description="Helical" evidence="1">
    <location>
        <begin position="6"/>
        <end position="28"/>
    </location>
</feature>
<keyword evidence="1" id="KW-0472">Membrane</keyword>
<gene>
    <name evidence="2" type="ORF">ISP01_01415</name>
</gene>
<dbReference type="EMBL" id="JADIIN010000015">
    <property type="protein sequence ID" value="MBF4468041.1"/>
    <property type="molecule type" value="Genomic_DNA"/>
</dbReference>